<dbReference type="InterPro" id="IPR057326">
    <property type="entry name" value="KR_dom"/>
</dbReference>
<dbReference type="Gene3D" id="3.40.50.1820">
    <property type="entry name" value="alpha/beta hydrolase"/>
    <property type="match status" value="1"/>
</dbReference>
<evidence type="ECO:0000313" key="6">
    <source>
        <dbReference type="WBParaSite" id="MBELARI_LOCUS7554.2"/>
    </source>
</evidence>
<proteinExistence type="predicted"/>
<dbReference type="Pfam" id="PF00135">
    <property type="entry name" value="COesterase"/>
    <property type="match status" value="1"/>
</dbReference>
<dbReference type="FunFam" id="3.40.50.720:FF:000084">
    <property type="entry name" value="Short-chain dehydrogenase reductase"/>
    <property type="match status" value="1"/>
</dbReference>
<keyword evidence="1" id="KW-0560">Oxidoreductase</keyword>
<dbReference type="WBParaSite" id="MBELARI_LOCUS7554.2">
    <property type="protein sequence ID" value="MBELARI_LOCUS7554.2"/>
    <property type="gene ID" value="MBELARI_LOCUS7554"/>
</dbReference>
<dbReference type="AlphaFoldDB" id="A0AAF3FLM7"/>
<keyword evidence="2" id="KW-1133">Transmembrane helix</keyword>
<accession>A0AAF3FLM7</accession>
<dbReference type="Gene3D" id="3.40.50.720">
    <property type="entry name" value="NAD(P)-binding Rossmann-like Domain"/>
    <property type="match status" value="1"/>
</dbReference>
<protein>
    <recommendedName>
        <fullName evidence="3">Ketoreductase domain-containing protein</fullName>
    </recommendedName>
</protein>
<dbReference type="SUPFAM" id="SSF53474">
    <property type="entry name" value="alpha/beta-Hydrolases"/>
    <property type="match status" value="1"/>
</dbReference>
<dbReference type="SMART" id="SM00822">
    <property type="entry name" value="PKS_KR"/>
    <property type="match status" value="1"/>
</dbReference>
<keyword evidence="2" id="KW-0812">Transmembrane</keyword>
<dbReference type="PRINTS" id="PR00080">
    <property type="entry name" value="SDRFAMILY"/>
</dbReference>
<dbReference type="InterPro" id="IPR020904">
    <property type="entry name" value="Sc_DH/Rdtase_CS"/>
</dbReference>
<dbReference type="Proteomes" id="UP000887575">
    <property type="component" value="Unassembled WGS sequence"/>
</dbReference>
<dbReference type="SUPFAM" id="SSF51735">
    <property type="entry name" value="NAD(P)-binding Rossmann-fold domains"/>
    <property type="match status" value="1"/>
</dbReference>
<organism evidence="4 6">
    <name type="scientific">Mesorhabditis belari</name>
    <dbReference type="NCBI Taxonomy" id="2138241"/>
    <lineage>
        <taxon>Eukaryota</taxon>
        <taxon>Metazoa</taxon>
        <taxon>Ecdysozoa</taxon>
        <taxon>Nematoda</taxon>
        <taxon>Chromadorea</taxon>
        <taxon>Rhabditida</taxon>
        <taxon>Rhabditina</taxon>
        <taxon>Rhabditomorpha</taxon>
        <taxon>Rhabditoidea</taxon>
        <taxon>Rhabditidae</taxon>
        <taxon>Mesorhabditinae</taxon>
        <taxon>Mesorhabditis</taxon>
    </lineage>
</organism>
<dbReference type="Pfam" id="PF13561">
    <property type="entry name" value="adh_short_C2"/>
    <property type="match status" value="1"/>
</dbReference>
<dbReference type="PANTHER" id="PTHR43975">
    <property type="entry name" value="ZGC:101858"/>
    <property type="match status" value="1"/>
</dbReference>
<evidence type="ECO:0000256" key="1">
    <source>
        <dbReference type="ARBA" id="ARBA00023002"/>
    </source>
</evidence>
<dbReference type="InterPro" id="IPR002018">
    <property type="entry name" value="CarbesteraseB"/>
</dbReference>
<sequence>MKVVLVTGASTGLGKAIAVYFASKGFAVSITARSGDALQKTKAECVAAGIKENKIVITVGDLTELSTAEAVVKNTIHQLGSIDVLINNAGYLQFGALSTATVEDFDKQMNLNVRSLHQITRLSIPHLLQSKGNIVNVSSIGSMTPVPGCAFYCMSKAALDMYTKSLALELAPQGVRVNSINPGLIMTEFSVNAGLATQENKAERYNQLGSTNPLGRAASPDEIARTVYYLASKNSSFTTGTIMHEGRKGEVYESIPYARPPIGELRFEYPKEPENWKGIVDTNRRVACPQYLSKGINTAAEIESEDCLYLKIVIPLDEQGKRYEEKLPIIYWIHGGSYMVGGKHLFPNTGILKNFSIKKIIFAFVDYRLGIEGFLTMREPGLPGNYGVEDVLLGLKFIKNNADHFGGDPEKIIVSGESVGGTLAGLIAVTPKARDLSSGVMMFSGTPQATWAVRNHFTEINSAIVINYCNCSRGSAENVKNCMKTISLECFQKGVDEIQAQVRKDGFSRMRYELIRMGFTVTTPIVDDFRKNDSIIPLKPEELVRQNARVKALISNVAHDRSFATNMIAKTGNSRIDVLIDQMILEGSASGGVLKKALREKYAPASLYNNTEKSRRLCQLLIDEMLADAHHEALLYSANGVPVFPIFNDIFDQPTGGADMSLASQHCRDLSLLFEAPGLVSPTLTLTPNQMLWAEPFTQRLAQIITDFVYNGTLGKTCFSKINRVMTRVTNETIKETDFAVDAYYFWRSLLPTLQSLNVYLSREVIVPEFLSAISRDFSNCDDYCIECKEIYKLPFYGSLLLAILFGTGLLVFCVLYFNSSRHMPLLMLDEQPIK</sequence>
<evidence type="ECO:0000256" key="2">
    <source>
        <dbReference type="SAM" id="Phobius"/>
    </source>
</evidence>
<evidence type="ECO:0000313" key="4">
    <source>
        <dbReference type="Proteomes" id="UP000887575"/>
    </source>
</evidence>
<dbReference type="GO" id="GO:0016491">
    <property type="term" value="F:oxidoreductase activity"/>
    <property type="evidence" value="ECO:0007669"/>
    <property type="project" value="UniProtKB-KW"/>
</dbReference>
<evidence type="ECO:0000259" key="3">
    <source>
        <dbReference type="SMART" id="SM00822"/>
    </source>
</evidence>
<keyword evidence="4" id="KW-1185">Reference proteome</keyword>
<evidence type="ECO:0000313" key="5">
    <source>
        <dbReference type="WBParaSite" id="MBELARI_LOCUS7554.1"/>
    </source>
</evidence>
<feature type="domain" description="Ketoreductase" evidence="3">
    <location>
        <begin position="2"/>
        <end position="183"/>
    </location>
</feature>
<dbReference type="PROSITE" id="PS00061">
    <property type="entry name" value="ADH_SHORT"/>
    <property type="match status" value="1"/>
</dbReference>
<keyword evidence="2" id="KW-0472">Membrane</keyword>
<dbReference type="InterPro" id="IPR036291">
    <property type="entry name" value="NAD(P)-bd_dom_sf"/>
</dbReference>
<dbReference type="PANTHER" id="PTHR43975:SF2">
    <property type="entry name" value="EG:BACR7A4.14 PROTEIN-RELATED"/>
    <property type="match status" value="1"/>
</dbReference>
<dbReference type="WBParaSite" id="MBELARI_LOCUS7554.1">
    <property type="protein sequence ID" value="MBELARI_LOCUS7554.1"/>
    <property type="gene ID" value="MBELARI_LOCUS7554"/>
</dbReference>
<feature type="transmembrane region" description="Helical" evidence="2">
    <location>
        <begin position="796"/>
        <end position="818"/>
    </location>
</feature>
<dbReference type="InterPro" id="IPR029058">
    <property type="entry name" value="AB_hydrolase_fold"/>
</dbReference>
<dbReference type="InterPro" id="IPR002347">
    <property type="entry name" value="SDR_fam"/>
</dbReference>
<dbReference type="GO" id="GO:0006629">
    <property type="term" value="P:lipid metabolic process"/>
    <property type="evidence" value="ECO:0007669"/>
    <property type="project" value="UniProtKB-ARBA"/>
</dbReference>
<reference evidence="5 6" key="1">
    <citation type="submission" date="2024-02" db="UniProtKB">
        <authorList>
            <consortium name="WormBaseParasite"/>
        </authorList>
    </citation>
    <scope>IDENTIFICATION</scope>
</reference>
<dbReference type="PRINTS" id="PR00081">
    <property type="entry name" value="GDHRDH"/>
</dbReference>
<name>A0AAF3FLM7_9BILA</name>